<dbReference type="Proteomes" id="UP000800035">
    <property type="component" value="Unassembled WGS sequence"/>
</dbReference>
<evidence type="ECO:0000259" key="7">
    <source>
        <dbReference type="Pfam" id="PF01494"/>
    </source>
</evidence>
<comment type="similarity">
    <text evidence="1">Belongs to the paxM FAD-dependent monooxygenase family.</text>
</comment>
<keyword evidence="2" id="KW-0285">Flavoprotein</keyword>
<evidence type="ECO:0000256" key="3">
    <source>
        <dbReference type="ARBA" id="ARBA00022827"/>
    </source>
</evidence>
<evidence type="ECO:0000256" key="6">
    <source>
        <dbReference type="SAM" id="SignalP"/>
    </source>
</evidence>
<accession>A0A6A5UAX4</accession>
<dbReference type="PANTHER" id="PTHR13789:SF147">
    <property type="entry name" value="PUTATIVE (AFU_ORTHOLOGUE AFUA_2G01950)-RELATED"/>
    <property type="match status" value="1"/>
</dbReference>
<dbReference type="PANTHER" id="PTHR13789">
    <property type="entry name" value="MONOOXYGENASE"/>
    <property type="match status" value="1"/>
</dbReference>
<dbReference type="GO" id="GO:0004497">
    <property type="term" value="F:monooxygenase activity"/>
    <property type="evidence" value="ECO:0007669"/>
    <property type="project" value="UniProtKB-KW"/>
</dbReference>
<dbReference type="PRINTS" id="PR00420">
    <property type="entry name" value="RNGMNOXGNASE"/>
</dbReference>
<dbReference type="InterPro" id="IPR050493">
    <property type="entry name" value="FAD-dep_Monooxygenase_BioMet"/>
</dbReference>
<keyword evidence="4" id="KW-0560">Oxidoreductase</keyword>
<keyword evidence="9" id="KW-1185">Reference proteome</keyword>
<dbReference type="Pfam" id="PF01494">
    <property type="entry name" value="FAD_binding_3"/>
    <property type="match status" value="1"/>
</dbReference>
<dbReference type="SUPFAM" id="SSF54373">
    <property type="entry name" value="FAD-linked reductases, C-terminal domain"/>
    <property type="match status" value="1"/>
</dbReference>
<dbReference type="OrthoDB" id="16820at2759"/>
<keyword evidence="3" id="KW-0274">FAD</keyword>
<gene>
    <name evidence="8" type="ORF">CC80DRAFT_158902</name>
</gene>
<feature type="domain" description="FAD-binding" evidence="7">
    <location>
        <begin position="2"/>
        <end position="339"/>
    </location>
</feature>
<evidence type="ECO:0000313" key="8">
    <source>
        <dbReference type="EMBL" id="KAF1962313.1"/>
    </source>
</evidence>
<evidence type="ECO:0000256" key="4">
    <source>
        <dbReference type="ARBA" id="ARBA00023002"/>
    </source>
</evidence>
<reference evidence="8" key="1">
    <citation type="journal article" date="2020" name="Stud. Mycol.">
        <title>101 Dothideomycetes genomes: a test case for predicting lifestyles and emergence of pathogens.</title>
        <authorList>
            <person name="Haridas S."/>
            <person name="Albert R."/>
            <person name="Binder M."/>
            <person name="Bloem J."/>
            <person name="Labutti K."/>
            <person name="Salamov A."/>
            <person name="Andreopoulos B."/>
            <person name="Baker S."/>
            <person name="Barry K."/>
            <person name="Bills G."/>
            <person name="Bluhm B."/>
            <person name="Cannon C."/>
            <person name="Castanera R."/>
            <person name="Culley D."/>
            <person name="Daum C."/>
            <person name="Ezra D."/>
            <person name="Gonzalez J."/>
            <person name="Henrissat B."/>
            <person name="Kuo A."/>
            <person name="Liang C."/>
            <person name="Lipzen A."/>
            <person name="Lutzoni F."/>
            <person name="Magnuson J."/>
            <person name="Mondo S."/>
            <person name="Nolan M."/>
            <person name="Ohm R."/>
            <person name="Pangilinan J."/>
            <person name="Park H.-J."/>
            <person name="Ramirez L."/>
            <person name="Alfaro M."/>
            <person name="Sun H."/>
            <person name="Tritt A."/>
            <person name="Yoshinaga Y."/>
            <person name="Zwiers L.-H."/>
            <person name="Turgeon B."/>
            <person name="Goodwin S."/>
            <person name="Spatafora J."/>
            <person name="Crous P."/>
            <person name="Grigoriev I."/>
        </authorList>
    </citation>
    <scope>NUCLEOTIDE SEQUENCE</scope>
    <source>
        <strain evidence="8">CBS 675.92</strain>
    </source>
</reference>
<sequence>MKVLIVGAGLAGLSTAIALAHSETPHEILLLEAAPRLAEVGAGVQLTAVATRQFTRWGLGPSLLEAAAIPESWILRRGSDGSILNRVPMKELEKTYGGPYIVVHRADLHRILHEHAVSKGVQIKLNSRIIEYGVEDSWVLLENGDKLEADLVVACDGVNSTARAQLLKRLGVDETEAIEPTGWAAYRTMVDVEDVKADPLTAEIVAEHNGNCWADADKSLMSYMVRGSGKLNLVFSHPDDIDTSSWRQEQLLEELKLLSSDMDPRARRIIDLVKTPITNWPVYAVRTLPTWTSSSGRFVLIGDAAHAMAFYLSMGVSMAVEDAAALVATLDLHTASASTVSLSAAMSLFERVRKPRADAVRDASLHAGAMLHLPPGAERDARDEAARSDGVQEEALKKGDCLLDWTSFGITDQTIRGVCYGYDVVEDVRSQAIKEGLST</sequence>
<feature type="signal peptide" evidence="6">
    <location>
        <begin position="1"/>
        <end position="22"/>
    </location>
</feature>
<dbReference type="InterPro" id="IPR002938">
    <property type="entry name" value="FAD-bd"/>
</dbReference>
<organism evidence="8 9">
    <name type="scientific">Byssothecium circinans</name>
    <dbReference type="NCBI Taxonomy" id="147558"/>
    <lineage>
        <taxon>Eukaryota</taxon>
        <taxon>Fungi</taxon>
        <taxon>Dikarya</taxon>
        <taxon>Ascomycota</taxon>
        <taxon>Pezizomycotina</taxon>
        <taxon>Dothideomycetes</taxon>
        <taxon>Pleosporomycetidae</taxon>
        <taxon>Pleosporales</taxon>
        <taxon>Massarineae</taxon>
        <taxon>Massarinaceae</taxon>
        <taxon>Byssothecium</taxon>
    </lineage>
</organism>
<dbReference type="AlphaFoldDB" id="A0A6A5UAX4"/>
<dbReference type="SUPFAM" id="SSF51905">
    <property type="entry name" value="FAD/NAD(P)-binding domain"/>
    <property type="match status" value="1"/>
</dbReference>
<dbReference type="GO" id="GO:0071949">
    <property type="term" value="F:FAD binding"/>
    <property type="evidence" value="ECO:0007669"/>
    <property type="project" value="InterPro"/>
</dbReference>
<dbReference type="EMBL" id="ML976979">
    <property type="protein sequence ID" value="KAF1962313.1"/>
    <property type="molecule type" value="Genomic_DNA"/>
</dbReference>
<evidence type="ECO:0000313" key="9">
    <source>
        <dbReference type="Proteomes" id="UP000800035"/>
    </source>
</evidence>
<evidence type="ECO:0000256" key="2">
    <source>
        <dbReference type="ARBA" id="ARBA00022630"/>
    </source>
</evidence>
<dbReference type="Gene3D" id="3.50.50.60">
    <property type="entry name" value="FAD/NAD(P)-binding domain"/>
    <property type="match status" value="1"/>
</dbReference>
<dbReference type="InterPro" id="IPR036188">
    <property type="entry name" value="FAD/NAD-bd_sf"/>
</dbReference>
<feature type="chain" id="PRO_5025617279" evidence="6">
    <location>
        <begin position="23"/>
        <end position="439"/>
    </location>
</feature>
<name>A0A6A5UAX4_9PLEO</name>
<protein>
    <submittedName>
        <fullName evidence="8">Salicylate hydroxylase</fullName>
    </submittedName>
</protein>
<keyword evidence="5" id="KW-0503">Monooxygenase</keyword>
<proteinExistence type="inferred from homology"/>
<evidence type="ECO:0000256" key="1">
    <source>
        <dbReference type="ARBA" id="ARBA00007992"/>
    </source>
</evidence>
<evidence type="ECO:0000256" key="5">
    <source>
        <dbReference type="ARBA" id="ARBA00023033"/>
    </source>
</evidence>
<keyword evidence="6" id="KW-0732">Signal</keyword>